<dbReference type="OrthoDB" id="285364at2"/>
<dbReference type="Pfam" id="PF04248">
    <property type="entry name" value="NTP_transf_9"/>
    <property type="match status" value="2"/>
</dbReference>
<dbReference type="STRING" id="183763.LP52_14610"/>
<dbReference type="AlphaFoldDB" id="A0A0C2J9M7"/>
<feature type="domain" description="DUF427" evidence="1">
    <location>
        <begin position="38"/>
        <end position="129"/>
    </location>
</feature>
<dbReference type="Gene3D" id="2.170.150.40">
    <property type="entry name" value="Domain of unknown function (DUF427)"/>
    <property type="match status" value="2"/>
</dbReference>
<reference evidence="3" key="1">
    <citation type="journal article" date="2015" name="Chem. Biol.">
        <title>Structure, bioactivity, and resistance mechanism of streptomonomicin, an unusual lasso Peptide from an understudied halophilic actinomycete.</title>
        <authorList>
            <person name="Metelev M."/>
            <person name="Tietz J.I."/>
            <person name="Melby J.O."/>
            <person name="Blair P.M."/>
            <person name="Zhu L."/>
            <person name="Livnat I."/>
            <person name="Severinov K."/>
            <person name="Mitchell D.A."/>
        </authorList>
    </citation>
    <scope>NUCLEOTIDE SEQUENCE [LARGE SCALE GENOMIC DNA]</scope>
    <source>
        <strain evidence="3">YIM 90003</strain>
    </source>
</reference>
<dbReference type="RefSeq" id="WP_040274135.1">
    <property type="nucleotide sequence ID" value="NZ_JROO01000028.1"/>
</dbReference>
<evidence type="ECO:0000313" key="2">
    <source>
        <dbReference type="EMBL" id="KIH98161.1"/>
    </source>
</evidence>
<dbReference type="PANTHER" id="PTHR34310">
    <property type="entry name" value="DUF427 DOMAIN PROTEIN (AFU_ORTHOLOGUE AFUA_3G02220)"/>
    <property type="match status" value="1"/>
</dbReference>
<organism evidence="2 3">
    <name type="scientific">Streptomonospora alba</name>
    <dbReference type="NCBI Taxonomy" id="183763"/>
    <lineage>
        <taxon>Bacteria</taxon>
        <taxon>Bacillati</taxon>
        <taxon>Actinomycetota</taxon>
        <taxon>Actinomycetes</taxon>
        <taxon>Streptosporangiales</taxon>
        <taxon>Nocardiopsidaceae</taxon>
        <taxon>Streptomonospora</taxon>
    </lineage>
</organism>
<dbReference type="Proteomes" id="UP000031675">
    <property type="component" value="Unassembled WGS sequence"/>
</dbReference>
<gene>
    <name evidence="2" type="ORF">LP52_14610</name>
</gene>
<name>A0A0C2J9M7_9ACTN</name>
<comment type="caution">
    <text evidence="2">The sequence shown here is derived from an EMBL/GenBank/DDBJ whole genome shotgun (WGS) entry which is preliminary data.</text>
</comment>
<evidence type="ECO:0000259" key="1">
    <source>
        <dbReference type="Pfam" id="PF04248"/>
    </source>
</evidence>
<sequence length="263" mass="30027">MSLTMGGGPFAHDASAAVNYRIESPHHSLFMHAFPRRVRAELGGETVLDSRNGMLLHETSLLPQLYVPTEDIRGELLTPSDRTTHCPYKGDASYRHLRVGERVAENAVWSYPDPAREAGWLSGYSAMYWNAADAWYDEDEPVRGHLRDPYHRVDARPASVLVRISYGDTLIARSARPELLSETGLPNRYYLPPNDVRRELLVPSRTRTLCPYKGRATYWTLRLQDREIEDVAWSYDEPLKDARDVRGHFCFLHDDLTATAERA</sequence>
<dbReference type="PANTHER" id="PTHR34310:SF8">
    <property type="entry name" value="CONSERVED PROTEIN"/>
    <property type="match status" value="1"/>
</dbReference>
<evidence type="ECO:0000313" key="3">
    <source>
        <dbReference type="Proteomes" id="UP000031675"/>
    </source>
</evidence>
<feature type="domain" description="DUF427" evidence="1">
    <location>
        <begin position="162"/>
        <end position="253"/>
    </location>
</feature>
<dbReference type="InterPro" id="IPR038694">
    <property type="entry name" value="DUF427_sf"/>
</dbReference>
<accession>A0A0C2J9M7</accession>
<dbReference type="EMBL" id="JROO01000028">
    <property type="protein sequence ID" value="KIH98161.1"/>
    <property type="molecule type" value="Genomic_DNA"/>
</dbReference>
<proteinExistence type="predicted"/>
<protein>
    <recommendedName>
        <fullName evidence="1">DUF427 domain-containing protein</fullName>
    </recommendedName>
</protein>
<keyword evidence="3" id="KW-1185">Reference proteome</keyword>
<dbReference type="InterPro" id="IPR007361">
    <property type="entry name" value="DUF427"/>
</dbReference>